<protein>
    <submittedName>
        <fullName evidence="1">EexN family lipoprotein</fullName>
    </submittedName>
</protein>
<gene>
    <name evidence="1" type="ORF">QE258_25640</name>
</gene>
<dbReference type="RefSeq" id="WP_280632586.1">
    <property type="nucleotide sequence ID" value="NZ_CP123530.1"/>
</dbReference>
<sequence length="85" mass="9592">MKKKGMMLLALFSVLMMSGCKEDEKSEAWYKKHPDETYKVYKKCLETGSNSDNCDAAHHAALGFANPLGNSKETSDKFTELLKRN</sequence>
<accession>A0ABY8NWJ7</accession>
<dbReference type="PROSITE" id="PS51257">
    <property type="entry name" value="PROKAR_LIPOPROTEIN"/>
    <property type="match status" value="1"/>
</dbReference>
<dbReference type="EMBL" id="CP123530">
    <property type="protein sequence ID" value="WGM08753.1"/>
    <property type="molecule type" value="Genomic_DNA"/>
</dbReference>
<reference evidence="1" key="1">
    <citation type="submission" date="2023-04" db="EMBL/GenBank/DDBJ databases">
        <title>Genome dynamics across the evolutionary transition to endosymbiosis.</title>
        <authorList>
            <person name="Siozios S."/>
            <person name="Nadal-Jimenez P."/>
            <person name="Azagi T."/>
            <person name="Sprong H."/>
            <person name="Frost C.L."/>
            <person name="Parratt S.R."/>
            <person name="Taylor G."/>
            <person name="Brettell L."/>
            <person name="Lew K.C."/>
            <person name="Croft L."/>
            <person name="King K.C."/>
            <person name="Brockhurst M.A."/>
            <person name="Hypsa V."/>
            <person name="Novakova E."/>
            <person name="Darby A.C."/>
            <person name="Hurst G.D.D."/>
        </authorList>
    </citation>
    <scope>NUCLEOTIDE SEQUENCE</scope>
    <source>
        <strain evidence="1">ANv_CAN</strain>
        <plasmid evidence="1">paNv_CAN7</plasmid>
    </source>
</reference>
<keyword evidence="1" id="KW-0449">Lipoprotein</keyword>
<keyword evidence="1" id="KW-0614">Plasmid</keyword>
<name>A0ABY8NWJ7_9GAMM</name>
<keyword evidence="2" id="KW-1185">Reference proteome</keyword>
<geneLocation type="plasmid" evidence="1 2">
    <name>paNv_CAN7</name>
</geneLocation>
<organism evidence="1 2">
    <name type="scientific">Arsenophonus nasoniae</name>
    <name type="common">son-killer infecting Nasonia vitripennis</name>
    <dbReference type="NCBI Taxonomy" id="638"/>
    <lineage>
        <taxon>Bacteria</taxon>
        <taxon>Pseudomonadati</taxon>
        <taxon>Pseudomonadota</taxon>
        <taxon>Gammaproteobacteria</taxon>
        <taxon>Enterobacterales</taxon>
        <taxon>Morganellaceae</taxon>
        <taxon>Arsenophonus</taxon>
    </lineage>
</organism>
<evidence type="ECO:0000313" key="1">
    <source>
        <dbReference type="EMBL" id="WGM08753.1"/>
    </source>
</evidence>
<dbReference type="InterPro" id="IPR047937">
    <property type="entry name" value="Eex_IncN-like"/>
</dbReference>
<proteinExistence type="predicted"/>
<dbReference type="NCBIfam" id="NF033894">
    <property type="entry name" value="Eex_IncN"/>
    <property type="match status" value="1"/>
</dbReference>
<dbReference type="Proteomes" id="UP001177592">
    <property type="component" value="Plasmid paNv_CAN7"/>
</dbReference>
<evidence type="ECO:0000313" key="2">
    <source>
        <dbReference type="Proteomes" id="UP001177592"/>
    </source>
</evidence>